<evidence type="ECO:0000313" key="5">
    <source>
        <dbReference type="Proteomes" id="UP000594638"/>
    </source>
</evidence>
<dbReference type="GO" id="GO:0005886">
    <property type="term" value="C:plasma membrane"/>
    <property type="evidence" value="ECO:0007669"/>
    <property type="project" value="TreeGrafter"/>
</dbReference>
<dbReference type="InterPro" id="IPR000719">
    <property type="entry name" value="Prot_kinase_dom"/>
</dbReference>
<dbReference type="PANTHER" id="PTHR27005">
    <property type="entry name" value="WALL-ASSOCIATED RECEPTOR KINASE-LIKE 21"/>
    <property type="match status" value="1"/>
</dbReference>
<dbReference type="InterPro" id="IPR045274">
    <property type="entry name" value="WAK-like"/>
</dbReference>
<dbReference type="Gramene" id="OE9A115448T1">
    <property type="protein sequence ID" value="OE9A115448C1"/>
    <property type="gene ID" value="OE9A115448"/>
</dbReference>
<name>A0A8S0SL76_OLEEU</name>
<dbReference type="SUPFAM" id="SSF56112">
    <property type="entry name" value="Protein kinase-like (PK-like)"/>
    <property type="match status" value="1"/>
</dbReference>
<dbReference type="Gene3D" id="1.10.510.10">
    <property type="entry name" value="Transferase(Phosphotransferase) domain 1"/>
    <property type="match status" value="1"/>
</dbReference>
<accession>A0A8S0SL76</accession>
<gene>
    <name evidence="4" type="ORF">OLEA9_A115448</name>
</gene>
<proteinExistence type="predicted"/>
<dbReference type="PANTHER" id="PTHR27005:SF283">
    <property type="entry name" value="OS02G0633066 PROTEIN"/>
    <property type="match status" value="1"/>
</dbReference>
<evidence type="ECO:0000256" key="2">
    <source>
        <dbReference type="ARBA" id="ARBA00022840"/>
    </source>
</evidence>
<dbReference type="GO" id="GO:0005524">
    <property type="term" value="F:ATP binding"/>
    <property type="evidence" value="ECO:0007669"/>
    <property type="project" value="UniProtKB-KW"/>
</dbReference>
<dbReference type="AlphaFoldDB" id="A0A8S0SL76"/>
<dbReference type="Pfam" id="PF07714">
    <property type="entry name" value="PK_Tyr_Ser-Thr"/>
    <property type="match status" value="1"/>
</dbReference>
<feature type="domain" description="Protein kinase" evidence="3">
    <location>
        <begin position="1"/>
        <end position="165"/>
    </location>
</feature>
<dbReference type="InterPro" id="IPR011009">
    <property type="entry name" value="Kinase-like_dom_sf"/>
</dbReference>
<comment type="caution">
    <text evidence="4">The sequence shown here is derived from an EMBL/GenBank/DDBJ whole genome shotgun (WGS) entry which is preliminary data.</text>
</comment>
<sequence>MDFSMAFFYGRNFGNNIGRSLSWSNDLKTATDVANAVVYLHTAFPTPIIHRDLGTKNIVIDNNGVAKLVDFSLSIALPPGESQVEVDIVVGMKGHLDPDYMTTGISTEKGEIGEIEHQLQAFLRLALRCTLDRGAHRPYIIDVANELERTSKDSKVCSSTLAHSK</sequence>
<reference evidence="4 5" key="1">
    <citation type="submission" date="2019-12" db="EMBL/GenBank/DDBJ databases">
        <authorList>
            <person name="Alioto T."/>
            <person name="Alioto T."/>
            <person name="Gomez Garrido J."/>
        </authorList>
    </citation>
    <scope>NUCLEOTIDE SEQUENCE [LARGE SCALE GENOMIC DNA]</scope>
</reference>
<dbReference type="PROSITE" id="PS50011">
    <property type="entry name" value="PROTEIN_KINASE_DOM"/>
    <property type="match status" value="1"/>
</dbReference>
<dbReference type="GO" id="GO:0004674">
    <property type="term" value="F:protein serine/threonine kinase activity"/>
    <property type="evidence" value="ECO:0007669"/>
    <property type="project" value="TreeGrafter"/>
</dbReference>
<dbReference type="OrthoDB" id="2013824at2759"/>
<dbReference type="InterPro" id="IPR001245">
    <property type="entry name" value="Ser-Thr/Tyr_kinase_cat_dom"/>
</dbReference>
<evidence type="ECO:0000313" key="4">
    <source>
        <dbReference type="EMBL" id="CAA2993673.1"/>
    </source>
</evidence>
<evidence type="ECO:0000256" key="1">
    <source>
        <dbReference type="ARBA" id="ARBA00022741"/>
    </source>
</evidence>
<evidence type="ECO:0000259" key="3">
    <source>
        <dbReference type="PROSITE" id="PS50011"/>
    </source>
</evidence>
<dbReference type="GO" id="GO:0007166">
    <property type="term" value="P:cell surface receptor signaling pathway"/>
    <property type="evidence" value="ECO:0007669"/>
    <property type="project" value="InterPro"/>
</dbReference>
<keyword evidence="1" id="KW-0547">Nucleotide-binding</keyword>
<dbReference type="Proteomes" id="UP000594638">
    <property type="component" value="Unassembled WGS sequence"/>
</dbReference>
<keyword evidence="5" id="KW-1185">Reference proteome</keyword>
<keyword evidence="2" id="KW-0067">ATP-binding</keyword>
<organism evidence="4 5">
    <name type="scientific">Olea europaea subsp. europaea</name>
    <dbReference type="NCBI Taxonomy" id="158383"/>
    <lineage>
        <taxon>Eukaryota</taxon>
        <taxon>Viridiplantae</taxon>
        <taxon>Streptophyta</taxon>
        <taxon>Embryophyta</taxon>
        <taxon>Tracheophyta</taxon>
        <taxon>Spermatophyta</taxon>
        <taxon>Magnoliopsida</taxon>
        <taxon>eudicotyledons</taxon>
        <taxon>Gunneridae</taxon>
        <taxon>Pentapetalae</taxon>
        <taxon>asterids</taxon>
        <taxon>lamiids</taxon>
        <taxon>Lamiales</taxon>
        <taxon>Oleaceae</taxon>
        <taxon>Oleeae</taxon>
        <taxon>Olea</taxon>
    </lineage>
</organism>
<dbReference type="EMBL" id="CACTIH010005453">
    <property type="protein sequence ID" value="CAA2993673.1"/>
    <property type="molecule type" value="Genomic_DNA"/>
</dbReference>
<protein>
    <submittedName>
        <fullName evidence="4">Non-functional pseudokinase ZED1-like</fullName>
    </submittedName>
</protein>